<feature type="transmembrane region" description="Helical" evidence="6">
    <location>
        <begin position="128"/>
        <end position="146"/>
    </location>
</feature>
<feature type="transmembrane region" description="Helical" evidence="6">
    <location>
        <begin position="240"/>
        <end position="260"/>
    </location>
</feature>
<protein>
    <recommendedName>
        <fullName evidence="7">EamA domain-containing protein</fullName>
    </recommendedName>
</protein>
<feature type="domain" description="EamA" evidence="7">
    <location>
        <begin position="153"/>
        <end position="276"/>
    </location>
</feature>
<dbReference type="Pfam" id="PF00892">
    <property type="entry name" value="EamA"/>
    <property type="match status" value="2"/>
</dbReference>
<dbReference type="PANTHER" id="PTHR22911">
    <property type="entry name" value="ACYL-MALONYL CONDENSING ENZYME-RELATED"/>
    <property type="match status" value="1"/>
</dbReference>
<reference evidence="8" key="1">
    <citation type="submission" date="2020-02" db="EMBL/GenBank/DDBJ databases">
        <authorList>
            <person name="Meier V. D."/>
        </authorList>
    </citation>
    <scope>NUCLEOTIDE SEQUENCE</scope>
    <source>
        <strain evidence="8">AVDCRST_MAG90</strain>
    </source>
</reference>
<feature type="transmembrane region" description="Helical" evidence="6">
    <location>
        <begin position="12"/>
        <end position="32"/>
    </location>
</feature>
<dbReference type="EMBL" id="CADCUC010000103">
    <property type="protein sequence ID" value="CAA9312702.1"/>
    <property type="molecule type" value="Genomic_DNA"/>
</dbReference>
<evidence type="ECO:0000256" key="2">
    <source>
        <dbReference type="ARBA" id="ARBA00009853"/>
    </source>
</evidence>
<evidence type="ECO:0000256" key="1">
    <source>
        <dbReference type="ARBA" id="ARBA00004141"/>
    </source>
</evidence>
<evidence type="ECO:0000256" key="6">
    <source>
        <dbReference type="SAM" id="Phobius"/>
    </source>
</evidence>
<keyword evidence="3 6" id="KW-0812">Transmembrane</keyword>
<feature type="transmembrane region" description="Helical" evidence="6">
    <location>
        <begin position="152"/>
        <end position="170"/>
    </location>
</feature>
<organism evidence="8">
    <name type="scientific">uncultured Microvirga sp</name>
    <dbReference type="NCBI Taxonomy" id="412392"/>
    <lineage>
        <taxon>Bacteria</taxon>
        <taxon>Pseudomonadati</taxon>
        <taxon>Pseudomonadota</taxon>
        <taxon>Alphaproteobacteria</taxon>
        <taxon>Hyphomicrobiales</taxon>
        <taxon>Methylobacteriaceae</taxon>
        <taxon>Microvirga</taxon>
        <taxon>environmental samples</taxon>
    </lineage>
</organism>
<accession>A0A6J4KR55</accession>
<evidence type="ECO:0000256" key="3">
    <source>
        <dbReference type="ARBA" id="ARBA00022692"/>
    </source>
</evidence>
<feature type="transmembrane region" description="Helical" evidence="6">
    <location>
        <begin position="100"/>
        <end position="121"/>
    </location>
</feature>
<keyword evidence="5 6" id="KW-0472">Membrane</keyword>
<sequence length="277" mass="28842">MPPTSPPDNRRGILAMLCAMLMFVSSDTLVKIVSADFPPTQVMAVRGVFAGAFALGLVMLSGEGAKLSGALAPRVLARSGMEAAVCFLFFTSLAKLPIATITTIGQAAPIILTLMAVALGIEQVGWRRWSAILVGFAGVLLVVRPSPAGFDLYAILALASAALVAARDLFTRFIPTTIPSTVVTLSTAVMVALAGFVLGVTEEWQPVLRAPTLYLAASGVLVTFGSLGIIIAFRGSDVAVVGPFRYSVIVLAILIGYFVFGEWPDELAVAGTALIVG</sequence>
<evidence type="ECO:0000256" key="5">
    <source>
        <dbReference type="ARBA" id="ARBA00023136"/>
    </source>
</evidence>
<feature type="transmembrane region" description="Helical" evidence="6">
    <location>
        <begin position="44"/>
        <end position="63"/>
    </location>
</feature>
<dbReference type="PANTHER" id="PTHR22911:SF6">
    <property type="entry name" value="SOLUTE CARRIER FAMILY 35 MEMBER G1"/>
    <property type="match status" value="1"/>
</dbReference>
<comment type="subcellular location">
    <subcellularLocation>
        <location evidence="1">Membrane</location>
        <topology evidence="1">Multi-pass membrane protein</topology>
    </subcellularLocation>
</comment>
<evidence type="ECO:0000256" key="4">
    <source>
        <dbReference type="ARBA" id="ARBA00022989"/>
    </source>
</evidence>
<evidence type="ECO:0000259" key="7">
    <source>
        <dbReference type="Pfam" id="PF00892"/>
    </source>
</evidence>
<keyword evidence="4 6" id="KW-1133">Transmembrane helix</keyword>
<comment type="similarity">
    <text evidence="2">Belongs to the drug/metabolite transporter (DMT) superfamily. 10 TMS drug/metabolite exporter (DME) (TC 2.A.7.3) family.</text>
</comment>
<name>A0A6J4KR55_9HYPH</name>
<feature type="non-terminal residue" evidence="8">
    <location>
        <position position="277"/>
    </location>
</feature>
<dbReference type="SUPFAM" id="SSF103481">
    <property type="entry name" value="Multidrug resistance efflux transporter EmrE"/>
    <property type="match status" value="2"/>
</dbReference>
<feature type="transmembrane region" description="Helical" evidence="6">
    <location>
        <begin position="213"/>
        <end position="233"/>
    </location>
</feature>
<feature type="domain" description="EamA" evidence="7">
    <location>
        <begin position="11"/>
        <end position="143"/>
    </location>
</feature>
<evidence type="ECO:0000313" key="8">
    <source>
        <dbReference type="EMBL" id="CAA9312702.1"/>
    </source>
</evidence>
<dbReference type="InterPro" id="IPR000620">
    <property type="entry name" value="EamA_dom"/>
</dbReference>
<proteinExistence type="inferred from homology"/>
<feature type="transmembrane region" description="Helical" evidence="6">
    <location>
        <begin position="182"/>
        <end position="201"/>
    </location>
</feature>
<dbReference type="GO" id="GO:0016020">
    <property type="term" value="C:membrane"/>
    <property type="evidence" value="ECO:0007669"/>
    <property type="project" value="UniProtKB-SubCell"/>
</dbReference>
<dbReference type="AlphaFoldDB" id="A0A6J4KR55"/>
<dbReference type="InterPro" id="IPR037185">
    <property type="entry name" value="EmrE-like"/>
</dbReference>
<gene>
    <name evidence="8" type="ORF">AVDCRST_MAG90-562</name>
</gene>